<evidence type="ECO:0000313" key="6">
    <source>
        <dbReference type="Proteomes" id="UP000789524"/>
    </source>
</evidence>
<comment type="caution">
    <text evidence="5">The sequence shown here is derived from an EMBL/GenBank/DDBJ whole genome shotgun (WGS) entry which is preliminary data.</text>
</comment>
<dbReference type="GO" id="GO:0051015">
    <property type="term" value="F:actin filament binding"/>
    <property type="evidence" value="ECO:0007669"/>
    <property type="project" value="TreeGrafter"/>
</dbReference>
<dbReference type="PROSITE" id="PS50082">
    <property type="entry name" value="WD_REPEATS_2"/>
    <property type="match status" value="1"/>
</dbReference>
<dbReference type="InterPro" id="IPR036322">
    <property type="entry name" value="WD40_repeat_dom_sf"/>
</dbReference>
<evidence type="ECO:0000256" key="1">
    <source>
        <dbReference type="ARBA" id="ARBA00022574"/>
    </source>
</evidence>
<dbReference type="EMBL" id="CAKASE010000060">
    <property type="protein sequence ID" value="CAG9568349.1"/>
    <property type="molecule type" value="Genomic_DNA"/>
</dbReference>
<evidence type="ECO:0000313" key="5">
    <source>
        <dbReference type="EMBL" id="CAG9568349.1"/>
    </source>
</evidence>
<dbReference type="SMART" id="SM00320">
    <property type="entry name" value="WD40"/>
    <property type="match status" value="1"/>
</dbReference>
<dbReference type="InterPro" id="IPR001680">
    <property type="entry name" value="WD40_rpt"/>
</dbReference>
<dbReference type="OrthoDB" id="2306at2759"/>
<name>A0A8J2QWB8_9NEOP</name>
<protein>
    <submittedName>
        <fullName evidence="5">(African queen) hypothetical protein</fullName>
    </submittedName>
</protein>
<dbReference type="PANTHER" id="PTHR19856:SF0">
    <property type="entry name" value="WD REPEAT-CONTAINING PROTEIN 1"/>
    <property type="match status" value="1"/>
</dbReference>
<keyword evidence="2" id="KW-0677">Repeat</keyword>
<feature type="repeat" description="WD" evidence="4">
    <location>
        <begin position="54"/>
        <end position="95"/>
    </location>
</feature>
<evidence type="ECO:0000256" key="4">
    <source>
        <dbReference type="PROSITE-ProRule" id="PRU00221"/>
    </source>
</evidence>
<dbReference type="GO" id="GO:0045214">
    <property type="term" value="P:sarcomere organization"/>
    <property type="evidence" value="ECO:0007669"/>
    <property type="project" value="TreeGrafter"/>
</dbReference>
<dbReference type="AlphaFoldDB" id="A0A8J2QWB8"/>
<keyword evidence="6" id="KW-1185">Reference proteome</keyword>
<dbReference type="Pfam" id="PF00400">
    <property type="entry name" value="WD40"/>
    <property type="match status" value="1"/>
</dbReference>
<dbReference type="Gene3D" id="2.130.10.10">
    <property type="entry name" value="YVTN repeat-like/Quinoprotein amine dehydrogenase"/>
    <property type="match status" value="1"/>
</dbReference>
<dbReference type="PROSITE" id="PS50294">
    <property type="entry name" value="WD_REPEATS_REGION"/>
    <property type="match status" value="1"/>
</dbReference>
<proteinExistence type="inferred from homology"/>
<comment type="similarity">
    <text evidence="3">Belongs to the WD repeat AIP1 family.</text>
</comment>
<accession>A0A8J2QWB8</accession>
<dbReference type="Proteomes" id="UP000789524">
    <property type="component" value="Unassembled WGS sequence"/>
</dbReference>
<dbReference type="GO" id="GO:0030864">
    <property type="term" value="C:cortical actin cytoskeleton"/>
    <property type="evidence" value="ECO:0007669"/>
    <property type="project" value="TreeGrafter"/>
</dbReference>
<evidence type="ECO:0000256" key="3">
    <source>
        <dbReference type="ARBA" id="ARBA00038366"/>
    </source>
</evidence>
<dbReference type="PANTHER" id="PTHR19856">
    <property type="entry name" value="WD-REPEATCONTAINING PROTEIN WDR1"/>
    <property type="match status" value="1"/>
</dbReference>
<organism evidence="5 6">
    <name type="scientific">Danaus chrysippus</name>
    <name type="common">African queen</name>
    <dbReference type="NCBI Taxonomy" id="151541"/>
    <lineage>
        <taxon>Eukaryota</taxon>
        <taxon>Metazoa</taxon>
        <taxon>Ecdysozoa</taxon>
        <taxon>Arthropoda</taxon>
        <taxon>Hexapoda</taxon>
        <taxon>Insecta</taxon>
        <taxon>Pterygota</taxon>
        <taxon>Neoptera</taxon>
        <taxon>Endopterygota</taxon>
        <taxon>Lepidoptera</taxon>
        <taxon>Glossata</taxon>
        <taxon>Ditrysia</taxon>
        <taxon>Papilionoidea</taxon>
        <taxon>Nymphalidae</taxon>
        <taxon>Danainae</taxon>
        <taxon>Danaini</taxon>
        <taxon>Danaina</taxon>
        <taxon>Danaus</taxon>
        <taxon>Anosia</taxon>
    </lineage>
</organism>
<sequence length="160" mass="17833">MSYSNKYTFAALPRTQRGTPLVLGGDPKGKHFLYTNGNSVIIRDIENPAISDVYTEHSCQVNVAKYSPSGFYIASGDVSGKVRIWDTVNKEHILKNEFQPIGGPIKDIAWSADSQRMVVAGEGRERPMEAKSELHRISDFLFFCGAVSGYPLLKGKYREE</sequence>
<dbReference type="GO" id="GO:0030042">
    <property type="term" value="P:actin filament depolymerization"/>
    <property type="evidence" value="ECO:0007669"/>
    <property type="project" value="TreeGrafter"/>
</dbReference>
<dbReference type="InterPro" id="IPR015943">
    <property type="entry name" value="WD40/YVTN_repeat-like_dom_sf"/>
</dbReference>
<dbReference type="SUPFAM" id="SSF50978">
    <property type="entry name" value="WD40 repeat-like"/>
    <property type="match status" value="1"/>
</dbReference>
<gene>
    <name evidence="5" type="ORF">DCHRY22_LOCUS8245</name>
</gene>
<keyword evidence="1 4" id="KW-0853">WD repeat</keyword>
<dbReference type="GO" id="GO:0040011">
    <property type="term" value="P:locomotion"/>
    <property type="evidence" value="ECO:0007669"/>
    <property type="project" value="TreeGrafter"/>
</dbReference>
<evidence type="ECO:0000256" key="2">
    <source>
        <dbReference type="ARBA" id="ARBA00022737"/>
    </source>
</evidence>
<reference evidence="5" key="1">
    <citation type="submission" date="2021-09" db="EMBL/GenBank/DDBJ databases">
        <authorList>
            <person name="Martin H S."/>
        </authorList>
    </citation>
    <scope>NUCLEOTIDE SEQUENCE</scope>
</reference>